<evidence type="ECO:0000313" key="2">
    <source>
        <dbReference type="EMBL" id="PJJ58961.1"/>
    </source>
</evidence>
<dbReference type="OrthoDB" id="874053at2"/>
<keyword evidence="3" id="KW-1185">Reference proteome</keyword>
<evidence type="ECO:0008006" key="4">
    <source>
        <dbReference type="Google" id="ProtNLM"/>
    </source>
</evidence>
<dbReference type="AlphaFoldDB" id="A0A2M9BLZ5"/>
<gene>
    <name evidence="2" type="ORF">CLV45_0373</name>
</gene>
<organism evidence="2 3">
    <name type="scientific">Hymenobacter chitinivorans DSM 11115</name>
    <dbReference type="NCBI Taxonomy" id="1121954"/>
    <lineage>
        <taxon>Bacteria</taxon>
        <taxon>Pseudomonadati</taxon>
        <taxon>Bacteroidota</taxon>
        <taxon>Cytophagia</taxon>
        <taxon>Cytophagales</taxon>
        <taxon>Hymenobacteraceae</taxon>
        <taxon>Hymenobacter</taxon>
    </lineage>
</organism>
<sequence length="308" mass="33660">MTRHFFLRSAQALLAAATLLTSACTAPRLMTMSGKVTPKGEFKAGGNLAFNVPTSTIGKTGSAVKEAAEQLLSQEKVDYGTSGELVDKLQIAALAYALDPVQPSSDLYVRYGVIDRLDVGYKYAFGSHVFDAMYQFLGTTGTPERPGGAAGGMYGSIGLQFATQRAKLPDLPFLDNINSLLQFTANRNDLMVPLVFSHSFGPEEEIGAISYGVVYAHTFLRYGFEPRNIYTNNQLIPSLPLGKQDFSSYGAFLNAKLGFRYAYVVPALALYYQNYGQYQLLNNKTTKLSGITFIPSIGLQFRIPTGRR</sequence>
<name>A0A2M9BLZ5_9BACT</name>
<dbReference type="RefSeq" id="WP_100334705.1">
    <property type="nucleotide sequence ID" value="NZ_PGFA01000001.1"/>
</dbReference>
<dbReference type="Proteomes" id="UP000228535">
    <property type="component" value="Unassembled WGS sequence"/>
</dbReference>
<dbReference type="PROSITE" id="PS51257">
    <property type="entry name" value="PROKAR_LIPOPROTEIN"/>
    <property type="match status" value="1"/>
</dbReference>
<protein>
    <recommendedName>
        <fullName evidence="4">Outer membrane beta-barrel porin/alpha-amylase</fullName>
    </recommendedName>
</protein>
<evidence type="ECO:0000256" key="1">
    <source>
        <dbReference type="SAM" id="SignalP"/>
    </source>
</evidence>
<proteinExistence type="predicted"/>
<keyword evidence="1" id="KW-0732">Signal</keyword>
<accession>A0A2M9BLZ5</accession>
<reference evidence="2 3" key="1">
    <citation type="submission" date="2017-11" db="EMBL/GenBank/DDBJ databases">
        <title>Genomic Encyclopedia of Archaeal and Bacterial Type Strains, Phase II (KMG-II): From Individual Species to Whole Genera.</title>
        <authorList>
            <person name="Goeker M."/>
        </authorList>
    </citation>
    <scope>NUCLEOTIDE SEQUENCE [LARGE SCALE GENOMIC DNA]</scope>
    <source>
        <strain evidence="2 3">DSM 11115</strain>
    </source>
</reference>
<feature type="signal peptide" evidence="1">
    <location>
        <begin position="1"/>
        <end position="25"/>
    </location>
</feature>
<feature type="chain" id="PRO_5014721663" description="Outer membrane beta-barrel porin/alpha-amylase" evidence="1">
    <location>
        <begin position="26"/>
        <end position="308"/>
    </location>
</feature>
<dbReference type="EMBL" id="PGFA01000001">
    <property type="protein sequence ID" value="PJJ58961.1"/>
    <property type="molecule type" value="Genomic_DNA"/>
</dbReference>
<evidence type="ECO:0000313" key="3">
    <source>
        <dbReference type="Proteomes" id="UP000228535"/>
    </source>
</evidence>
<comment type="caution">
    <text evidence="2">The sequence shown here is derived from an EMBL/GenBank/DDBJ whole genome shotgun (WGS) entry which is preliminary data.</text>
</comment>